<dbReference type="InterPro" id="IPR028978">
    <property type="entry name" value="Chorismate_lyase_/UTRA_dom_sf"/>
</dbReference>
<proteinExistence type="predicted"/>
<dbReference type="EMBL" id="BAAABZ010000013">
    <property type="protein sequence ID" value="GAA0520191.1"/>
    <property type="molecule type" value="Genomic_DNA"/>
</dbReference>
<comment type="caution">
    <text evidence="2">The sequence shown here is derived from an EMBL/GenBank/DDBJ whole genome shotgun (WGS) entry which is preliminary data.</text>
</comment>
<dbReference type="Proteomes" id="UP001501576">
    <property type="component" value="Unassembled WGS sequence"/>
</dbReference>
<keyword evidence="3" id="KW-1185">Reference proteome</keyword>
<reference evidence="3" key="1">
    <citation type="journal article" date="2019" name="Int. J. Syst. Evol. Microbiol.">
        <title>The Global Catalogue of Microorganisms (GCM) 10K type strain sequencing project: providing services to taxonomists for standard genome sequencing and annotation.</title>
        <authorList>
            <consortium name="The Broad Institute Genomics Platform"/>
            <consortium name="The Broad Institute Genome Sequencing Center for Infectious Disease"/>
            <person name="Wu L."/>
            <person name="Ma J."/>
        </authorList>
    </citation>
    <scope>NUCLEOTIDE SEQUENCE [LARGE SCALE GENOMIC DNA]</scope>
    <source>
        <strain evidence="3">JCM 5052</strain>
    </source>
</reference>
<protein>
    <recommendedName>
        <fullName evidence="1">UbiC transcription regulator-associated domain-containing protein</fullName>
    </recommendedName>
</protein>
<dbReference type="Pfam" id="PF07702">
    <property type="entry name" value="UTRA"/>
    <property type="match status" value="1"/>
</dbReference>
<evidence type="ECO:0000259" key="1">
    <source>
        <dbReference type="SMART" id="SM00866"/>
    </source>
</evidence>
<dbReference type="SUPFAM" id="SSF64288">
    <property type="entry name" value="Chorismate lyase-like"/>
    <property type="match status" value="1"/>
</dbReference>
<dbReference type="Gene3D" id="3.40.1410.10">
    <property type="entry name" value="Chorismate lyase-like"/>
    <property type="match status" value="1"/>
</dbReference>
<evidence type="ECO:0000313" key="2">
    <source>
        <dbReference type="EMBL" id="GAA0520191.1"/>
    </source>
</evidence>
<dbReference type="InterPro" id="IPR050679">
    <property type="entry name" value="Bact_HTH_transcr_reg"/>
</dbReference>
<sequence>MASDEWISSSMPYLRPVEGGQGDAWGAEAAARGRRGTQRILHAGEVSAPAVVARLLGLEDGDTVVVRRRIMYLDEEPCELTDSYYPARIAADTGLAGTAKIRGGAVALLAELGHVGRRVREDVTARMPGADSEERELLRIGAGEPVLCLERVVLDGADRAIQADMITMPAQRQRLRYELRMG</sequence>
<dbReference type="PANTHER" id="PTHR44846">
    <property type="entry name" value="MANNOSYL-D-GLYCERATE TRANSPORT/METABOLISM SYSTEM REPRESSOR MNGR-RELATED"/>
    <property type="match status" value="1"/>
</dbReference>
<name>A0ABP3MGT4_9ACTN</name>
<feature type="domain" description="UbiC transcription regulator-associated" evidence="1">
    <location>
        <begin position="31"/>
        <end position="174"/>
    </location>
</feature>
<dbReference type="PANTHER" id="PTHR44846:SF17">
    <property type="entry name" value="GNTR-FAMILY TRANSCRIPTIONAL REGULATOR"/>
    <property type="match status" value="1"/>
</dbReference>
<gene>
    <name evidence="2" type="ORF">GCM10010390_23030</name>
</gene>
<organism evidence="2 3">
    <name type="scientific">Streptomyces mordarskii</name>
    <dbReference type="NCBI Taxonomy" id="1226758"/>
    <lineage>
        <taxon>Bacteria</taxon>
        <taxon>Bacillati</taxon>
        <taxon>Actinomycetota</taxon>
        <taxon>Actinomycetes</taxon>
        <taxon>Kitasatosporales</taxon>
        <taxon>Streptomycetaceae</taxon>
        <taxon>Streptomyces</taxon>
    </lineage>
</organism>
<evidence type="ECO:0000313" key="3">
    <source>
        <dbReference type="Proteomes" id="UP001501576"/>
    </source>
</evidence>
<dbReference type="SMART" id="SM00866">
    <property type="entry name" value="UTRA"/>
    <property type="match status" value="1"/>
</dbReference>
<dbReference type="RefSeq" id="WP_346159460.1">
    <property type="nucleotide sequence ID" value="NZ_BAAABZ010000013.1"/>
</dbReference>
<accession>A0ABP3MGT4</accession>
<dbReference type="InterPro" id="IPR011663">
    <property type="entry name" value="UTRA"/>
</dbReference>